<proteinExistence type="predicted"/>
<evidence type="ECO:0000313" key="2">
    <source>
        <dbReference type="EMBL" id="MDG0810480.1"/>
    </source>
</evidence>
<keyword evidence="3" id="KW-1185">Reference proteome</keyword>
<accession>A0A9X4KT36</accession>
<feature type="domain" description="HTH araC/xylS-type" evidence="1">
    <location>
        <begin position="112"/>
        <end position="148"/>
    </location>
</feature>
<dbReference type="GO" id="GO:0043565">
    <property type="term" value="F:sequence-specific DNA binding"/>
    <property type="evidence" value="ECO:0007669"/>
    <property type="project" value="InterPro"/>
</dbReference>
<dbReference type="RefSeq" id="WP_277532325.1">
    <property type="nucleotide sequence ID" value="NZ_JAPDIA010000003.1"/>
</dbReference>
<protein>
    <recommendedName>
        <fullName evidence="1">HTH araC/xylS-type domain-containing protein</fullName>
    </recommendedName>
</protein>
<organism evidence="2 3">
    <name type="scientific">Cohnella rhizosphaerae</name>
    <dbReference type="NCBI Taxonomy" id="1457232"/>
    <lineage>
        <taxon>Bacteria</taxon>
        <taxon>Bacillati</taxon>
        <taxon>Bacillota</taxon>
        <taxon>Bacilli</taxon>
        <taxon>Bacillales</taxon>
        <taxon>Paenibacillaceae</taxon>
        <taxon>Cohnella</taxon>
    </lineage>
</organism>
<reference evidence="2" key="1">
    <citation type="submission" date="2022-10" db="EMBL/GenBank/DDBJ databases">
        <title>Comparative genomic analysis of Cohnella hashimotonis sp. nov., isolated from the International Space Station.</title>
        <authorList>
            <person name="Simpson A."/>
            <person name="Venkateswaran K."/>
        </authorList>
    </citation>
    <scope>NUCLEOTIDE SEQUENCE</scope>
    <source>
        <strain evidence="2">DSM 28161</strain>
    </source>
</reference>
<name>A0A9X4KT36_9BACL</name>
<dbReference type="Gene3D" id="1.10.10.60">
    <property type="entry name" value="Homeodomain-like"/>
    <property type="match status" value="1"/>
</dbReference>
<evidence type="ECO:0000313" key="3">
    <source>
        <dbReference type="Proteomes" id="UP001153404"/>
    </source>
</evidence>
<sequence>MLTPADFHHLSPLAGDGLELINVIFSEDMLDDELRFLLFSEAPHLGHRYAPEDGAAADFAAMWNEANDTRPGKRKMLENLLERILLRHARACRGSASLERTKDSQVLPLSIRRAVLYMEHHFREDLELEAVAKQAALAPNYFSGLFKKDGRPLVPGLLAAIAHSLREIAAPRFGIVDYRDLLRIGI</sequence>
<dbReference type="EMBL" id="JAPDIA010000003">
    <property type="protein sequence ID" value="MDG0810480.1"/>
    <property type="molecule type" value="Genomic_DNA"/>
</dbReference>
<dbReference type="Proteomes" id="UP001153404">
    <property type="component" value="Unassembled WGS sequence"/>
</dbReference>
<dbReference type="GO" id="GO:0003700">
    <property type="term" value="F:DNA-binding transcription factor activity"/>
    <property type="evidence" value="ECO:0007669"/>
    <property type="project" value="InterPro"/>
</dbReference>
<dbReference type="PROSITE" id="PS01124">
    <property type="entry name" value="HTH_ARAC_FAMILY_2"/>
    <property type="match status" value="1"/>
</dbReference>
<dbReference type="AlphaFoldDB" id="A0A9X4KT36"/>
<evidence type="ECO:0000259" key="1">
    <source>
        <dbReference type="PROSITE" id="PS01124"/>
    </source>
</evidence>
<comment type="caution">
    <text evidence="2">The sequence shown here is derived from an EMBL/GenBank/DDBJ whole genome shotgun (WGS) entry which is preliminary data.</text>
</comment>
<dbReference type="InterPro" id="IPR018060">
    <property type="entry name" value="HTH_AraC"/>
</dbReference>
<gene>
    <name evidence="2" type="ORF">OMP40_14795</name>
</gene>